<reference evidence="2 3" key="1">
    <citation type="submission" date="2019-02" db="EMBL/GenBank/DDBJ databases">
        <title>Genomic Encyclopedia of Type Strains, Phase IV (KMG-IV): sequencing the most valuable type-strain genomes for metagenomic binning, comparative biology and taxonomic classification.</title>
        <authorList>
            <person name="Goeker M."/>
        </authorList>
    </citation>
    <scope>NUCLEOTIDE SEQUENCE [LARGE SCALE GENOMIC DNA]</scope>
    <source>
        <strain evidence="2 3">DSM 23814</strain>
    </source>
</reference>
<gene>
    <name evidence="2" type="ORF">EV681_0597</name>
</gene>
<dbReference type="SUPFAM" id="SSF54427">
    <property type="entry name" value="NTF2-like"/>
    <property type="match status" value="1"/>
</dbReference>
<comment type="caution">
    <text evidence="2">The sequence shown here is derived from an EMBL/GenBank/DDBJ whole genome shotgun (WGS) entry which is preliminary data.</text>
</comment>
<dbReference type="RefSeq" id="WP_128393850.1">
    <property type="nucleotide sequence ID" value="NZ_SHKO01000001.1"/>
</dbReference>
<dbReference type="EMBL" id="SHKO01000001">
    <property type="protein sequence ID" value="RZT98819.1"/>
    <property type="molecule type" value="Genomic_DNA"/>
</dbReference>
<dbReference type="OrthoDB" id="1633822at2"/>
<dbReference type="InterPro" id="IPR032710">
    <property type="entry name" value="NTF2-like_dom_sf"/>
</dbReference>
<dbReference type="AlphaFoldDB" id="A0A4Q7VQW9"/>
<name>A0A4Q7VQW9_9BURK</name>
<keyword evidence="3" id="KW-1185">Reference proteome</keyword>
<proteinExistence type="predicted"/>
<feature type="domain" description="SnoaL-like" evidence="1">
    <location>
        <begin position="13"/>
        <end position="116"/>
    </location>
</feature>
<dbReference type="Proteomes" id="UP000293398">
    <property type="component" value="Unassembled WGS sequence"/>
</dbReference>
<evidence type="ECO:0000259" key="1">
    <source>
        <dbReference type="Pfam" id="PF13474"/>
    </source>
</evidence>
<protein>
    <submittedName>
        <fullName evidence="2">Uncharacterized protein (TIGR02246 family)</fullName>
    </submittedName>
</protein>
<dbReference type="Gene3D" id="3.10.450.50">
    <property type="match status" value="1"/>
</dbReference>
<evidence type="ECO:0000313" key="3">
    <source>
        <dbReference type="Proteomes" id="UP000293398"/>
    </source>
</evidence>
<accession>A0A4Q7VQW9</accession>
<evidence type="ECO:0000313" key="2">
    <source>
        <dbReference type="EMBL" id="RZT98819.1"/>
    </source>
</evidence>
<dbReference type="Pfam" id="PF13474">
    <property type="entry name" value="SnoaL_3"/>
    <property type="match status" value="1"/>
</dbReference>
<dbReference type="InterPro" id="IPR037401">
    <property type="entry name" value="SnoaL-like"/>
</dbReference>
<sequence length="132" mass="14551">MSSHQLKRLIASADHAITEENFDALMDFYTDDATLVVKPGMNVQGKANIRKAFEAIADYFNHSIKVTQGEMVVIEGGDTALVIMETKLDTIDKTGMATAISRRATYVFRKDGQGGWLCVIDNSYGTDLLGER</sequence>
<organism evidence="2 3">
    <name type="scientific">Advenella incenata</name>
    <dbReference type="NCBI Taxonomy" id="267800"/>
    <lineage>
        <taxon>Bacteria</taxon>
        <taxon>Pseudomonadati</taxon>
        <taxon>Pseudomonadota</taxon>
        <taxon>Betaproteobacteria</taxon>
        <taxon>Burkholderiales</taxon>
        <taxon>Alcaligenaceae</taxon>
    </lineage>
</organism>